<protein>
    <recommendedName>
        <fullName evidence="3">assimilatory sulfite reductase (NADPH)</fullName>
        <ecNumber evidence="3">1.8.1.2</ecNumber>
    </recommendedName>
</protein>
<dbReference type="SUPFAM" id="SSF63380">
    <property type="entry name" value="Riboflavin synthase domain-like"/>
    <property type="match status" value="1"/>
</dbReference>
<evidence type="ECO:0000313" key="16">
    <source>
        <dbReference type="EMBL" id="KFN44089.1"/>
    </source>
</evidence>
<dbReference type="GO" id="GO:0050660">
    <property type="term" value="F:flavin adenine dinucleotide binding"/>
    <property type="evidence" value="ECO:0007669"/>
    <property type="project" value="InterPro"/>
</dbReference>
<dbReference type="NCBIfam" id="TIGR01931">
    <property type="entry name" value="cysJ"/>
    <property type="match status" value="1"/>
</dbReference>
<comment type="cofactor">
    <cofactor evidence="2">
        <name>FAD</name>
        <dbReference type="ChEBI" id="CHEBI:57692"/>
    </cofactor>
</comment>
<dbReference type="PROSITE" id="PS51384">
    <property type="entry name" value="FAD_FR"/>
    <property type="match status" value="1"/>
</dbReference>
<dbReference type="Proteomes" id="UP000029385">
    <property type="component" value="Unassembled WGS sequence"/>
</dbReference>
<dbReference type="CDD" id="cd06199">
    <property type="entry name" value="SiR"/>
    <property type="match status" value="1"/>
</dbReference>
<organism evidence="16 17">
    <name type="scientific">Arenimonas oryziterrae DSM 21050 = YC6267</name>
    <dbReference type="NCBI Taxonomy" id="1121015"/>
    <lineage>
        <taxon>Bacteria</taxon>
        <taxon>Pseudomonadati</taxon>
        <taxon>Pseudomonadota</taxon>
        <taxon>Gammaproteobacteria</taxon>
        <taxon>Lysobacterales</taxon>
        <taxon>Lysobacteraceae</taxon>
        <taxon>Arenimonas</taxon>
    </lineage>
</organism>
<dbReference type="EMBL" id="AVCI01000003">
    <property type="protein sequence ID" value="KFN44089.1"/>
    <property type="molecule type" value="Genomic_DNA"/>
</dbReference>
<keyword evidence="11" id="KW-0560">Oxidoreductase</keyword>
<evidence type="ECO:0000256" key="2">
    <source>
        <dbReference type="ARBA" id="ARBA00001974"/>
    </source>
</evidence>
<keyword evidence="9" id="KW-0521">NADP</keyword>
<evidence type="ECO:0000256" key="12">
    <source>
        <dbReference type="ARBA" id="ARBA00023192"/>
    </source>
</evidence>
<evidence type="ECO:0000256" key="8">
    <source>
        <dbReference type="ARBA" id="ARBA00022827"/>
    </source>
</evidence>
<dbReference type="PRINTS" id="PR00371">
    <property type="entry name" value="FPNCR"/>
</dbReference>
<evidence type="ECO:0000259" key="15">
    <source>
        <dbReference type="PROSITE" id="PS51384"/>
    </source>
</evidence>
<dbReference type="Pfam" id="PF00175">
    <property type="entry name" value="NAD_binding_1"/>
    <property type="match status" value="1"/>
</dbReference>
<dbReference type="PATRIC" id="fig|1121015.4.peg.819"/>
<feature type="domain" description="FAD-binding FR-type" evidence="15">
    <location>
        <begin position="237"/>
        <end position="452"/>
    </location>
</feature>
<dbReference type="EC" id="1.8.1.2" evidence="3"/>
<dbReference type="InterPro" id="IPR001094">
    <property type="entry name" value="Flavdoxin-like"/>
</dbReference>
<dbReference type="OrthoDB" id="9816402at2"/>
<dbReference type="SUPFAM" id="SSF52218">
    <property type="entry name" value="Flavoproteins"/>
    <property type="match status" value="1"/>
</dbReference>
<dbReference type="eggNOG" id="COG0369">
    <property type="taxonomic scope" value="Bacteria"/>
</dbReference>
<evidence type="ECO:0000256" key="1">
    <source>
        <dbReference type="ARBA" id="ARBA00001917"/>
    </source>
</evidence>
<dbReference type="GO" id="GO:0010181">
    <property type="term" value="F:FMN binding"/>
    <property type="evidence" value="ECO:0007669"/>
    <property type="project" value="InterPro"/>
</dbReference>
<reference evidence="16 17" key="1">
    <citation type="submission" date="2013-09" db="EMBL/GenBank/DDBJ databases">
        <title>Genome sequencing of Arenimonas oryziterrae.</title>
        <authorList>
            <person name="Chen F."/>
            <person name="Wang G."/>
        </authorList>
    </citation>
    <scope>NUCLEOTIDE SEQUENCE [LARGE SCALE GENOMIC DNA]</scope>
    <source>
        <strain evidence="16 17">YC6267</strain>
    </source>
</reference>
<evidence type="ECO:0000259" key="14">
    <source>
        <dbReference type="PROSITE" id="PS50902"/>
    </source>
</evidence>
<dbReference type="InterPro" id="IPR001433">
    <property type="entry name" value="OxRdtase_FAD/NAD-bd"/>
</dbReference>
<comment type="caution">
    <text evidence="16">The sequence shown here is derived from an EMBL/GenBank/DDBJ whole genome shotgun (WGS) entry which is preliminary data.</text>
</comment>
<evidence type="ECO:0000256" key="4">
    <source>
        <dbReference type="ARBA" id="ARBA00022448"/>
    </source>
</evidence>
<dbReference type="InterPro" id="IPR023173">
    <property type="entry name" value="NADPH_Cyt_P450_Rdtase_alpha"/>
</dbReference>
<dbReference type="PANTHER" id="PTHR19384">
    <property type="entry name" value="NITRIC OXIDE SYNTHASE-RELATED"/>
    <property type="match status" value="1"/>
</dbReference>
<dbReference type="InterPro" id="IPR017927">
    <property type="entry name" value="FAD-bd_FR_type"/>
</dbReference>
<dbReference type="InterPro" id="IPR039261">
    <property type="entry name" value="FNR_nucleotide-bd"/>
</dbReference>
<keyword evidence="10" id="KW-0249">Electron transport</keyword>
<dbReference type="SUPFAM" id="SSF52343">
    <property type="entry name" value="Ferredoxin reductase-like, C-terminal NADP-linked domain"/>
    <property type="match status" value="1"/>
</dbReference>
<dbReference type="Gene3D" id="3.40.50.80">
    <property type="entry name" value="Nucleotide-binding domain of ferredoxin-NADP reductase (FNR) module"/>
    <property type="match status" value="1"/>
</dbReference>
<dbReference type="Gene3D" id="2.40.30.10">
    <property type="entry name" value="Translation factors"/>
    <property type="match status" value="1"/>
</dbReference>
<dbReference type="GO" id="GO:0019344">
    <property type="term" value="P:cysteine biosynthetic process"/>
    <property type="evidence" value="ECO:0007669"/>
    <property type="project" value="UniProtKB-KW"/>
</dbReference>
<evidence type="ECO:0000256" key="7">
    <source>
        <dbReference type="ARBA" id="ARBA00022643"/>
    </source>
</evidence>
<dbReference type="InterPro" id="IPR029039">
    <property type="entry name" value="Flavoprotein-like_sf"/>
</dbReference>
<proteinExistence type="predicted"/>
<dbReference type="InterPro" id="IPR008254">
    <property type="entry name" value="Flavodoxin/NO_synth"/>
</dbReference>
<dbReference type="PANTHER" id="PTHR19384:SF128">
    <property type="entry name" value="NADPH OXIDOREDUCTASE A"/>
    <property type="match status" value="1"/>
</dbReference>
<keyword evidence="6" id="KW-0285">Flavoprotein</keyword>
<evidence type="ECO:0000256" key="3">
    <source>
        <dbReference type="ARBA" id="ARBA00012604"/>
    </source>
</evidence>
<keyword evidence="7" id="KW-0288">FMN</keyword>
<dbReference type="Pfam" id="PF00667">
    <property type="entry name" value="FAD_binding_1"/>
    <property type="match status" value="1"/>
</dbReference>
<evidence type="ECO:0000313" key="17">
    <source>
        <dbReference type="Proteomes" id="UP000029385"/>
    </source>
</evidence>
<keyword evidence="4" id="KW-0813">Transport</keyword>
<dbReference type="RefSeq" id="WP_022969400.1">
    <property type="nucleotide sequence ID" value="NZ_ATVD01000003.1"/>
</dbReference>
<dbReference type="PROSITE" id="PS50902">
    <property type="entry name" value="FLAVODOXIN_LIKE"/>
    <property type="match status" value="1"/>
</dbReference>
<dbReference type="GO" id="GO:0005829">
    <property type="term" value="C:cytosol"/>
    <property type="evidence" value="ECO:0007669"/>
    <property type="project" value="TreeGrafter"/>
</dbReference>
<keyword evidence="17" id="KW-1185">Reference proteome</keyword>
<dbReference type="Gene3D" id="3.40.50.360">
    <property type="match status" value="1"/>
</dbReference>
<keyword evidence="8" id="KW-0274">FAD</keyword>
<dbReference type="GO" id="GO:0004783">
    <property type="term" value="F:sulfite reductase (NADPH) activity"/>
    <property type="evidence" value="ECO:0007669"/>
    <property type="project" value="UniProtKB-EC"/>
</dbReference>
<dbReference type="InterPro" id="IPR010199">
    <property type="entry name" value="CysJ"/>
</dbReference>
<dbReference type="AlphaFoldDB" id="A0A091AZN0"/>
<evidence type="ECO:0000256" key="6">
    <source>
        <dbReference type="ARBA" id="ARBA00022630"/>
    </source>
</evidence>
<dbReference type="Gene3D" id="1.20.990.10">
    <property type="entry name" value="NADPH-cytochrome p450 Reductase, Chain A, domain 3"/>
    <property type="match status" value="1"/>
</dbReference>
<keyword evidence="12" id="KW-0198">Cysteine biosynthesis</keyword>
<dbReference type="PRINTS" id="PR00369">
    <property type="entry name" value="FLAVODOXIN"/>
</dbReference>
<dbReference type="FunFam" id="3.40.50.80:FF:000001">
    <property type="entry name" value="NADPH--cytochrome P450 reductase 1"/>
    <property type="match status" value="1"/>
</dbReference>
<name>A0A091AZN0_9GAMM</name>
<evidence type="ECO:0000256" key="13">
    <source>
        <dbReference type="ARBA" id="ARBA00052219"/>
    </source>
</evidence>
<dbReference type="InterPro" id="IPR001709">
    <property type="entry name" value="Flavoprot_Pyr_Nucl_cyt_Rdtase"/>
</dbReference>
<keyword evidence="5" id="KW-0028">Amino-acid biosynthesis</keyword>
<evidence type="ECO:0000256" key="9">
    <source>
        <dbReference type="ARBA" id="ARBA00022857"/>
    </source>
</evidence>
<comment type="catalytic activity">
    <reaction evidence="13">
        <text>hydrogen sulfide + 3 NADP(+) + 3 H2O = sulfite + 3 NADPH + 4 H(+)</text>
        <dbReference type="Rhea" id="RHEA:13801"/>
        <dbReference type="ChEBI" id="CHEBI:15377"/>
        <dbReference type="ChEBI" id="CHEBI:15378"/>
        <dbReference type="ChEBI" id="CHEBI:17359"/>
        <dbReference type="ChEBI" id="CHEBI:29919"/>
        <dbReference type="ChEBI" id="CHEBI:57783"/>
        <dbReference type="ChEBI" id="CHEBI:58349"/>
        <dbReference type="EC" id="1.8.1.2"/>
    </reaction>
</comment>
<evidence type="ECO:0000256" key="10">
    <source>
        <dbReference type="ARBA" id="ARBA00022982"/>
    </source>
</evidence>
<feature type="domain" description="Flavodoxin-like" evidence="14">
    <location>
        <begin position="68"/>
        <end position="206"/>
    </location>
</feature>
<dbReference type="InterPro" id="IPR017938">
    <property type="entry name" value="Riboflavin_synthase-like_b-brl"/>
</dbReference>
<evidence type="ECO:0000256" key="5">
    <source>
        <dbReference type="ARBA" id="ARBA00022605"/>
    </source>
</evidence>
<evidence type="ECO:0000256" key="11">
    <source>
        <dbReference type="ARBA" id="ARBA00023002"/>
    </source>
</evidence>
<dbReference type="InterPro" id="IPR003097">
    <property type="entry name" value="CysJ-like_FAD-binding"/>
</dbReference>
<sequence>MTAHLPAPITPPLSEERGVLLARLVDGLEAPALHWLSGYAAGLAAQPGRATRPLQAVPVAETGSDARLTLVYGSQTGNARREAEKLAAEAEASGLSVRLLRADAYPLRELASERLLYVVISTQGDGDPPDDALAFVEFLASRRAPALKELRYAVLGLGDASYPQFNAIGRRLDARLAELGATRVFALGEADVDIDTVAAPWRQQALTQARDLLKSPTVATVTALRPTVPTAVAWSRERPFAAGLLSNQRITARESDQDVRHLELALADPGLSYEPGDALGVWPRNDDGLVDEVLATLALDGEEAIRHGDETLPLRDWLGTRRELTRLSRPFLARHAALSNDVALNRLLAPEHGAALAQRLSTEQLADLLAAHPAPWSGEELVAALRPLAPRLYSIASSRKAVGDEAHLTLARVDYAHGQARRHGVASHFLSHRDAGATVPVFIERNERFRLPSDLSRDILMIGPGTGVAPFRGFVQERIATGASGRNWLVFGARHARSQFLYQLEWQDALKNRQLHRLDLAFSRDQAERIYVQQRLRENGRAVYDWLVSGAQVYVCGAVAMGKDVHAALLEIVAEHGARSPEDAGEFLAQLLKDGRYARDVY</sequence>
<comment type="cofactor">
    <cofactor evidence="1">
        <name>FMN</name>
        <dbReference type="ChEBI" id="CHEBI:58210"/>
    </cofactor>
</comment>
<gene>
    <name evidence="16" type="ORF">N789_06645</name>
</gene>
<dbReference type="STRING" id="1121015.GCA_000420545_01783"/>
<dbReference type="Pfam" id="PF00258">
    <property type="entry name" value="Flavodoxin_1"/>
    <property type="match status" value="1"/>
</dbReference>
<accession>A0A091AZN0</accession>